<accession>A0ABS1EDD6</accession>
<gene>
    <name evidence="2" type="ORF">JHL22_07545</name>
</gene>
<evidence type="ECO:0000313" key="2">
    <source>
        <dbReference type="EMBL" id="MBK1781068.1"/>
    </source>
</evidence>
<evidence type="ECO:0000313" key="3">
    <source>
        <dbReference type="Proteomes" id="UP000635316"/>
    </source>
</evidence>
<name>A0ABS1EDD6_9BURK</name>
<dbReference type="EMBL" id="JAENGP010000007">
    <property type="protein sequence ID" value="MBK1781068.1"/>
    <property type="molecule type" value="Genomic_DNA"/>
</dbReference>
<organism evidence="2 3">
    <name type="scientific">Advenella mandrilli</name>
    <dbReference type="NCBI Taxonomy" id="2800330"/>
    <lineage>
        <taxon>Bacteria</taxon>
        <taxon>Pseudomonadati</taxon>
        <taxon>Pseudomonadota</taxon>
        <taxon>Betaproteobacteria</taxon>
        <taxon>Burkholderiales</taxon>
        <taxon>Alcaligenaceae</taxon>
    </lineage>
</organism>
<dbReference type="Proteomes" id="UP000635316">
    <property type="component" value="Unassembled WGS sequence"/>
</dbReference>
<protein>
    <submittedName>
        <fullName evidence="2">Uncharacterized protein</fullName>
    </submittedName>
</protein>
<feature type="region of interest" description="Disordered" evidence="1">
    <location>
        <begin position="35"/>
        <end position="75"/>
    </location>
</feature>
<dbReference type="RefSeq" id="WP_200235573.1">
    <property type="nucleotide sequence ID" value="NZ_JAENGP010000007.1"/>
</dbReference>
<feature type="compositionally biased region" description="Low complexity" evidence="1">
    <location>
        <begin position="38"/>
        <end position="48"/>
    </location>
</feature>
<reference evidence="2 3" key="1">
    <citation type="submission" date="2020-12" db="EMBL/GenBank/DDBJ databases">
        <authorList>
            <person name="Lu T."/>
            <person name="Wang Q."/>
            <person name="Han X."/>
        </authorList>
    </citation>
    <scope>NUCLEOTIDE SEQUENCE [LARGE SCALE GENOMIC DNA]</scope>
    <source>
        <strain evidence="2 3">WQ 585</strain>
    </source>
</reference>
<comment type="caution">
    <text evidence="2">The sequence shown here is derived from an EMBL/GenBank/DDBJ whole genome shotgun (WGS) entry which is preliminary data.</text>
</comment>
<keyword evidence="3" id="KW-1185">Reference proteome</keyword>
<evidence type="ECO:0000256" key="1">
    <source>
        <dbReference type="SAM" id="MobiDB-lite"/>
    </source>
</evidence>
<proteinExistence type="predicted"/>
<sequence>MKAFGKFLLLLVLVLGITFLAWKLLETSLFNEEDEAAPPVSGVTVPSPTTQPEPPPIQKQEDLYQSTSSDEPVPAVVSSGNFTCQASVTVIGKLYDLKNTGKTQEEANEFISNDNSVPDEQVGSFIEFANTLWNSPADKTVPKAQFLDNFLQQCQSIEKAQQNGTSPQ</sequence>